<feature type="compositionally biased region" description="Low complexity" evidence="1">
    <location>
        <begin position="83"/>
        <end position="93"/>
    </location>
</feature>
<dbReference type="CDD" id="cd00761">
    <property type="entry name" value="Glyco_tranf_GTA_type"/>
    <property type="match status" value="1"/>
</dbReference>
<feature type="domain" description="Glycosyltransferase 2-like" evidence="3">
    <location>
        <begin position="129"/>
        <end position="272"/>
    </location>
</feature>
<evidence type="ECO:0000259" key="3">
    <source>
        <dbReference type="Pfam" id="PF00535"/>
    </source>
</evidence>
<feature type="compositionally biased region" description="Low complexity" evidence="1">
    <location>
        <begin position="44"/>
        <end position="69"/>
    </location>
</feature>
<dbReference type="InterPro" id="IPR001173">
    <property type="entry name" value="Glyco_trans_2-like"/>
</dbReference>
<dbReference type="PANTHER" id="PTHR43685:SF2">
    <property type="entry name" value="GLYCOSYLTRANSFERASE 2-LIKE DOMAIN-CONTAINING PROTEIN"/>
    <property type="match status" value="1"/>
</dbReference>
<keyword evidence="2" id="KW-0812">Transmembrane</keyword>
<dbReference type="AlphaFoldDB" id="A0A832MKM1"/>
<accession>A0A832MKM1</accession>
<dbReference type="SUPFAM" id="SSF53448">
    <property type="entry name" value="Nucleotide-diphospho-sugar transferases"/>
    <property type="match status" value="1"/>
</dbReference>
<gene>
    <name evidence="4" type="ORF">ENR23_11000</name>
</gene>
<feature type="compositionally biased region" description="Low complexity" evidence="1">
    <location>
        <begin position="18"/>
        <end position="28"/>
    </location>
</feature>
<feature type="compositionally biased region" description="Basic and acidic residues" evidence="1">
    <location>
        <begin position="112"/>
        <end position="122"/>
    </location>
</feature>
<keyword evidence="4" id="KW-0808">Transferase</keyword>
<dbReference type="PANTHER" id="PTHR43685">
    <property type="entry name" value="GLYCOSYLTRANSFERASE"/>
    <property type="match status" value="1"/>
</dbReference>
<keyword evidence="2" id="KW-1133">Transmembrane helix</keyword>
<reference evidence="4" key="1">
    <citation type="journal article" date="2020" name="mSystems">
        <title>Genome- and Community-Level Interaction Insights into Carbon Utilization and Element Cycling Functions of Hydrothermarchaeota in Hydrothermal Sediment.</title>
        <authorList>
            <person name="Zhou Z."/>
            <person name="Liu Y."/>
            <person name="Xu W."/>
            <person name="Pan J."/>
            <person name="Luo Z.H."/>
            <person name="Li M."/>
        </authorList>
    </citation>
    <scope>NUCLEOTIDE SEQUENCE [LARGE SCALE GENOMIC DNA]</scope>
    <source>
        <strain evidence="4">SpSt-381</strain>
    </source>
</reference>
<feature type="compositionally biased region" description="Basic residues" evidence="1">
    <location>
        <begin position="95"/>
        <end position="111"/>
    </location>
</feature>
<dbReference type="EMBL" id="DSQF01000022">
    <property type="protein sequence ID" value="HGZ43927.1"/>
    <property type="molecule type" value="Genomic_DNA"/>
</dbReference>
<dbReference type="InterPro" id="IPR029044">
    <property type="entry name" value="Nucleotide-diphossugar_trans"/>
</dbReference>
<dbReference type="Pfam" id="PF00535">
    <property type="entry name" value="Glycos_transf_2"/>
    <property type="match status" value="1"/>
</dbReference>
<evidence type="ECO:0000313" key="4">
    <source>
        <dbReference type="EMBL" id="HGZ43927.1"/>
    </source>
</evidence>
<dbReference type="InterPro" id="IPR050834">
    <property type="entry name" value="Glycosyltransf_2"/>
</dbReference>
<comment type="caution">
    <text evidence="4">The sequence shown here is derived from an EMBL/GenBank/DDBJ whole genome shotgun (WGS) entry which is preliminary data.</text>
</comment>
<feature type="region of interest" description="Disordered" evidence="1">
    <location>
        <begin position="1"/>
        <end position="122"/>
    </location>
</feature>
<keyword evidence="2" id="KW-0472">Membrane</keyword>
<name>A0A832MKM1_UNCEI</name>
<evidence type="ECO:0000256" key="1">
    <source>
        <dbReference type="SAM" id="MobiDB-lite"/>
    </source>
</evidence>
<feature type="transmembrane region" description="Helical" evidence="2">
    <location>
        <begin position="375"/>
        <end position="404"/>
    </location>
</feature>
<organism evidence="4">
    <name type="scientific">Eiseniibacteriota bacterium</name>
    <dbReference type="NCBI Taxonomy" id="2212470"/>
    <lineage>
        <taxon>Bacteria</taxon>
        <taxon>Candidatus Eiseniibacteriota</taxon>
    </lineage>
</organism>
<proteinExistence type="predicted"/>
<dbReference type="GO" id="GO:0016740">
    <property type="term" value="F:transferase activity"/>
    <property type="evidence" value="ECO:0007669"/>
    <property type="project" value="UniProtKB-KW"/>
</dbReference>
<protein>
    <submittedName>
        <fullName evidence="4">Glycosyltransferase</fullName>
    </submittedName>
</protein>
<evidence type="ECO:0000256" key="2">
    <source>
        <dbReference type="SAM" id="Phobius"/>
    </source>
</evidence>
<dbReference type="Gene3D" id="3.90.550.10">
    <property type="entry name" value="Spore Coat Polysaccharide Biosynthesis Protein SpsA, Chain A"/>
    <property type="match status" value="1"/>
</dbReference>
<sequence length="453" mass="48047">MSAPAARSRFARWRRPSRASPASRARCAGTPPGPTASRGAASTRRGPPSASAGGPRRASRRGCAAPSRGTARRAPPLPCGHEPGAARGRAPPRGGRPRARRAGPARRRLRPHRDARPPKDVNDAPLLFSVVVPSLGREPGLTRLLEALARQDLPRARFEVIVALDGPASPERIATLAARGARAVAAPERRGPGAARNAGAAAAQGAWLAFTEDDCTPAPGWLSAAAAAIAADPALEAVVGETVKPGGRPVHRQSVTLPLWLPTSLFVRRDAFVRLGGYAEDYYDPARRLYFREDSDFGFRLEASGARWTRARAALVEHPEEHALPYEALRWAARHQFDALLAARHPARFHERIEVHPFGPFIVRRPMVRASIAHVLSLPLAAGAALAGQGALAAGLGALAAAAWLAVWAKWRLRPSHAWAAAAVPWVLAAALWRGRGIAGRAAAPSRGSTARA</sequence>